<evidence type="ECO:0000313" key="9">
    <source>
        <dbReference type="Proteomes" id="UP000229730"/>
    </source>
</evidence>
<dbReference type="InterPro" id="IPR020613">
    <property type="entry name" value="Thiolase_CS"/>
</dbReference>
<feature type="domain" description="Thiolase C-terminal" evidence="7">
    <location>
        <begin position="278"/>
        <end position="400"/>
    </location>
</feature>
<keyword evidence="3 5" id="KW-0012">Acyltransferase</keyword>
<dbReference type="AlphaFoldDB" id="A0A2G4YSC9"/>
<dbReference type="InterPro" id="IPR020617">
    <property type="entry name" value="Thiolase_C"/>
</dbReference>
<comment type="similarity">
    <text evidence="1 5">Belongs to the thiolase-like superfamily. Thiolase family.</text>
</comment>
<dbReference type="PROSITE" id="PS00098">
    <property type="entry name" value="THIOLASE_1"/>
    <property type="match status" value="1"/>
</dbReference>
<dbReference type="NCBIfam" id="TIGR01930">
    <property type="entry name" value="AcCoA-C-Actrans"/>
    <property type="match status" value="1"/>
</dbReference>
<evidence type="ECO:0000256" key="1">
    <source>
        <dbReference type="ARBA" id="ARBA00010982"/>
    </source>
</evidence>
<gene>
    <name evidence="8" type="ORF">CRD36_11100</name>
</gene>
<keyword evidence="9" id="KW-1185">Reference proteome</keyword>
<feature type="active site" description="Acyl-thioester intermediate" evidence="4">
    <location>
        <position position="91"/>
    </location>
</feature>
<evidence type="ECO:0000256" key="2">
    <source>
        <dbReference type="ARBA" id="ARBA00022679"/>
    </source>
</evidence>
<dbReference type="InParanoid" id="A0A2G4YSC9"/>
<dbReference type="PROSITE" id="PS00099">
    <property type="entry name" value="THIOLASE_3"/>
    <property type="match status" value="1"/>
</dbReference>
<dbReference type="PIRSF" id="PIRSF000429">
    <property type="entry name" value="Ac-CoA_Ac_transf"/>
    <property type="match status" value="1"/>
</dbReference>
<dbReference type="CDD" id="cd00751">
    <property type="entry name" value="thiolase"/>
    <property type="match status" value="1"/>
</dbReference>
<dbReference type="InterPro" id="IPR016039">
    <property type="entry name" value="Thiolase-like"/>
</dbReference>
<keyword evidence="2 5" id="KW-0808">Transferase</keyword>
<accession>A0A2G4YSC9</accession>
<dbReference type="OrthoDB" id="9764638at2"/>
<dbReference type="InterPro" id="IPR020610">
    <property type="entry name" value="Thiolase_AS"/>
</dbReference>
<sequence>MTDAYIFDHVRSPRGKGKKDGSLHEVTPVKLYAQMLGALKDRNGFDPEIISDVVTGCVTGVGEQGGDIGRFSAIMAGYGNGVPGLHVNRFCASALVAVNYAAARVMAGQADMMIGGGVESMSRVQMGFDGGAWIFDPQVSNEVGFVLQGISADLIATKYGFSREECDAYAILSQKRAKTAWDQGHFAKSVIPVKDKLGLTLLDHDEYMRPDTTLEDLAKLKASFTDMGQLGFDSVALQKYPEIEKMSHVHHAGNSSGIVDGASGMLIGTKEMGEKLGLKPRARMIGFADIGIDPTIMLSGPAQSARTALDRAGMAVSDVDVWEINEAFASVVLRFCQELDLGTEQVNVNGGAIAMGHPLGATGAMILGTALDEMERADKSTGLASLCVAGGMATATIIERV</sequence>
<evidence type="ECO:0000259" key="7">
    <source>
        <dbReference type="Pfam" id="PF02803"/>
    </source>
</evidence>
<dbReference type="PANTHER" id="PTHR43365">
    <property type="entry name" value="BLR7806 PROTEIN"/>
    <property type="match status" value="1"/>
</dbReference>
<dbReference type="Pfam" id="PF02803">
    <property type="entry name" value="Thiolase_C"/>
    <property type="match status" value="1"/>
</dbReference>
<evidence type="ECO:0000313" key="8">
    <source>
        <dbReference type="EMBL" id="PHZ84356.1"/>
    </source>
</evidence>
<dbReference type="PANTHER" id="PTHR43365:SF1">
    <property type="entry name" value="ACETYL-COA C-ACYLTRANSFERASE"/>
    <property type="match status" value="1"/>
</dbReference>
<dbReference type="NCBIfam" id="NF006090">
    <property type="entry name" value="PRK08242.1"/>
    <property type="match status" value="1"/>
</dbReference>
<dbReference type="InterPro" id="IPR020615">
    <property type="entry name" value="Thiolase_acyl_enz_int_AS"/>
</dbReference>
<name>A0A2G4YSC9_9PROT</name>
<organism evidence="8 9">
    <name type="scientific">Paremcibacter congregatus</name>
    <dbReference type="NCBI Taxonomy" id="2043170"/>
    <lineage>
        <taxon>Bacteria</taxon>
        <taxon>Pseudomonadati</taxon>
        <taxon>Pseudomonadota</taxon>
        <taxon>Alphaproteobacteria</taxon>
        <taxon>Emcibacterales</taxon>
        <taxon>Emcibacteraceae</taxon>
        <taxon>Paremcibacter</taxon>
    </lineage>
</organism>
<dbReference type="RefSeq" id="WP_099473220.1">
    <property type="nucleotide sequence ID" value="NZ_CP041025.1"/>
</dbReference>
<evidence type="ECO:0000256" key="4">
    <source>
        <dbReference type="PIRSR" id="PIRSR000429-1"/>
    </source>
</evidence>
<evidence type="ECO:0000259" key="6">
    <source>
        <dbReference type="Pfam" id="PF00108"/>
    </source>
</evidence>
<dbReference type="EMBL" id="PDEM01000024">
    <property type="protein sequence ID" value="PHZ84356.1"/>
    <property type="molecule type" value="Genomic_DNA"/>
</dbReference>
<dbReference type="PROSITE" id="PS00737">
    <property type="entry name" value="THIOLASE_2"/>
    <property type="match status" value="1"/>
</dbReference>
<evidence type="ECO:0000256" key="5">
    <source>
        <dbReference type="RuleBase" id="RU003557"/>
    </source>
</evidence>
<dbReference type="Gene3D" id="3.40.47.10">
    <property type="match status" value="2"/>
</dbReference>
<feature type="active site" description="Proton acceptor" evidence="4">
    <location>
        <position position="357"/>
    </location>
</feature>
<dbReference type="Pfam" id="PF00108">
    <property type="entry name" value="Thiolase_N"/>
    <property type="match status" value="1"/>
</dbReference>
<dbReference type="GO" id="GO:0003988">
    <property type="term" value="F:acetyl-CoA C-acyltransferase activity"/>
    <property type="evidence" value="ECO:0007669"/>
    <property type="project" value="UniProtKB-ARBA"/>
</dbReference>
<dbReference type="Proteomes" id="UP000229730">
    <property type="component" value="Unassembled WGS sequence"/>
</dbReference>
<dbReference type="InterPro" id="IPR020616">
    <property type="entry name" value="Thiolase_N"/>
</dbReference>
<feature type="domain" description="Thiolase N-terminal" evidence="6">
    <location>
        <begin position="6"/>
        <end position="228"/>
    </location>
</feature>
<dbReference type="SUPFAM" id="SSF53901">
    <property type="entry name" value="Thiolase-like"/>
    <property type="match status" value="2"/>
</dbReference>
<protein>
    <submittedName>
        <fullName evidence="8">Acetyl-CoA acetyltransferase</fullName>
    </submittedName>
</protein>
<evidence type="ECO:0000256" key="3">
    <source>
        <dbReference type="ARBA" id="ARBA00023315"/>
    </source>
</evidence>
<feature type="active site" description="Proton acceptor" evidence="4">
    <location>
        <position position="387"/>
    </location>
</feature>
<proteinExistence type="inferred from homology"/>
<dbReference type="InterPro" id="IPR002155">
    <property type="entry name" value="Thiolase"/>
</dbReference>
<reference evidence="8 9" key="1">
    <citation type="submission" date="2017-10" db="EMBL/GenBank/DDBJ databases">
        <title>Frigbacter circumglobatus gen. nov. sp. nov., isolated from sediment cultured in situ.</title>
        <authorList>
            <person name="Zhao Z."/>
        </authorList>
    </citation>
    <scope>NUCLEOTIDE SEQUENCE [LARGE SCALE GENOMIC DNA]</scope>
    <source>
        <strain evidence="8 9">ZYL</strain>
    </source>
</reference>
<comment type="caution">
    <text evidence="8">The sequence shown here is derived from an EMBL/GenBank/DDBJ whole genome shotgun (WGS) entry which is preliminary data.</text>
</comment>